<proteinExistence type="predicted"/>
<dbReference type="InterPro" id="IPR002048">
    <property type="entry name" value="EF_hand_dom"/>
</dbReference>
<accession>A0A517YA81</accession>
<feature type="chain" id="PRO_5021962271" evidence="1">
    <location>
        <begin position="23"/>
        <end position="615"/>
    </location>
</feature>
<reference evidence="3 4" key="1">
    <citation type="submission" date="2019-02" db="EMBL/GenBank/DDBJ databases">
        <title>Deep-cultivation of Planctomycetes and their phenomic and genomic characterization uncovers novel biology.</title>
        <authorList>
            <person name="Wiegand S."/>
            <person name="Jogler M."/>
            <person name="Boedeker C."/>
            <person name="Pinto D."/>
            <person name="Vollmers J."/>
            <person name="Rivas-Marin E."/>
            <person name="Kohn T."/>
            <person name="Peeters S.H."/>
            <person name="Heuer A."/>
            <person name="Rast P."/>
            <person name="Oberbeckmann S."/>
            <person name="Bunk B."/>
            <person name="Jeske O."/>
            <person name="Meyerdierks A."/>
            <person name="Storesund J.E."/>
            <person name="Kallscheuer N."/>
            <person name="Luecker S."/>
            <person name="Lage O.M."/>
            <person name="Pohl T."/>
            <person name="Merkel B.J."/>
            <person name="Hornburger P."/>
            <person name="Mueller R.-W."/>
            <person name="Bruemmer F."/>
            <person name="Labrenz M."/>
            <person name="Spormann A.M."/>
            <person name="Op den Camp H."/>
            <person name="Overmann J."/>
            <person name="Amann R."/>
            <person name="Jetten M.S.M."/>
            <person name="Mascher T."/>
            <person name="Medema M.H."/>
            <person name="Devos D.P."/>
            <person name="Kaster A.-K."/>
            <person name="Ovreas L."/>
            <person name="Rohde M."/>
            <person name="Galperin M.Y."/>
            <person name="Jogler C."/>
        </authorList>
    </citation>
    <scope>NUCLEOTIDE SEQUENCE [LARGE SCALE GENOMIC DNA]</scope>
    <source>
        <strain evidence="3 4">ETA_A8</strain>
    </source>
</reference>
<dbReference type="Proteomes" id="UP000315017">
    <property type="component" value="Chromosome"/>
</dbReference>
<dbReference type="RefSeq" id="WP_145088012.1">
    <property type="nucleotide sequence ID" value="NZ_CP036274.1"/>
</dbReference>
<dbReference type="InterPro" id="IPR011992">
    <property type="entry name" value="EF-hand-dom_pair"/>
</dbReference>
<dbReference type="SMART" id="SM00054">
    <property type="entry name" value="EFh"/>
    <property type="match status" value="4"/>
</dbReference>
<dbReference type="PROSITE" id="PS00018">
    <property type="entry name" value="EF_HAND_1"/>
    <property type="match status" value="1"/>
</dbReference>
<dbReference type="PANTHER" id="PTHR34512">
    <property type="entry name" value="CELL SURFACE PROTEIN"/>
    <property type="match status" value="1"/>
</dbReference>
<dbReference type="EMBL" id="CP036274">
    <property type="protein sequence ID" value="QDU27139.1"/>
    <property type="molecule type" value="Genomic_DNA"/>
</dbReference>
<keyword evidence="4" id="KW-1185">Reference proteome</keyword>
<feature type="domain" description="EF-hand" evidence="2">
    <location>
        <begin position="260"/>
        <end position="295"/>
    </location>
</feature>
<gene>
    <name evidence="3" type="ORF">ETAA8_22240</name>
</gene>
<dbReference type="PANTHER" id="PTHR34512:SF30">
    <property type="entry name" value="OUTER MEMBRANE PROTEIN ASSEMBLY FACTOR BAMB"/>
    <property type="match status" value="1"/>
</dbReference>
<dbReference type="PROSITE" id="PS50222">
    <property type="entry name" value="EF_HAND_2"/>
    <property type="match status" value="2"/>
</dbReference>
<evidence type="ECO:0000259" key="2">
    <source>
        <dbReference type="PROSITE" id="PS50222"/>
    </source>
</evidence>
<dbReference type="InterPro" id="IPR015943">
    <property type="entry name" value="WD40/YVTN_repeat-like_dom_sf"/>
</dbReference>
<dbReference type="KEGG" id="aagg:ETAA8_22240"/>
<dbReference type="GO" id="GO:0005509">
    <property type="term" value="F:calcium ion binding"/>
    <property type="evidence" value="ECO:0007669"/>
    <property type="project" value="InterPro"/>
</dbReference>
<dbReference type="InterPro" id="IPR018247">
    <property type="entry name" value="EF_Hand_1_Ca_BS"/>
</dbReference>
<keyword evidence="1" id="KW-0732">Signal</keyword>
<feature type="signal peptide" evidence="1">
    <location>
        <begin position="1"/>
        <end position="22"/>
    </location>
</feature>
<protein>
    <submittedName>
        <fullName evidence="3">Outer membrane biogenesis protein BamB</fullName>
    </submittedName>
</protein>
<dbReference type="InterPro" id="IPR011047">
    <property type="entry name" value="Quinoprotein_ADH-like_sf"/>
</dbReference>
<dbReference type="Pfam" id="PF13360">
    <property type="entry name" value="PQQ_2"/>
    <property type="match status" value="1"/>
</dbReference>
<evidence type="ECO:0000256" key="1">
    <source>
        <dbReference type="SAM" id="SignalP"/>
    </source>
</evidence>
<dbReference type="Gene3D" id="1.10.238.10">
    <property type="entry name" value="EF-hand"/>
    <property type="match status" value="2"/>
</dbReference>
<dbReference type="AlphaFoldDB" id="A0A517YA81"/>
<evidence type="ECO:0000313" key="4">
    <source>
        <dbReference type="Proteomes" id="UP000315017"/>
    </source>
</evidence>
<dbReference type="OrthoDB" id="229752at2"/>
<dbReference type="Gene3D" id="2.130.10.10">
    <property type="entry name" value="YVTN repeat-like/Quinoprotein amine dehydrogenase"/>
    <property type="match status" value="1"/>
</dbReference>
<sequence length="615" mass="66174" precursor="true">MKRLFTLALATCALASAAAVHAQVPYAAGDWPQWRGPNRNGISLDQGLLKEWPAEGPPKLWQVDTVGVGYSSLAVKDGRIYTQGDIDGVEHVICLDAKDGRTIWKTQPSPVSQLLTTRIDNDLKQIDKNKNGKIEEAEAIARFGWDWNKYDKPAGGDLEATAQRRSADLFKEFDKDGDGKLVYTEVGNLLRDTYDRIDTAEAGADPKAIAETRTAAHLKNLDKDGDGRLSKTEVKGTALERHFGRIDARDPATMKGDDLLSDDELRVAFVKFEAARDGSISPSELKDYYIKTKVAGDGELSPEELRGAVGGYRNGMGDGPRGTPTVDGERLYIEGGNGDVTCFEAATGKTIWHVNLKTDFGGNTPGWGYSESPLIVDDMVVVTPGGKAGTLLTLNKFTGKPVWQSKEVTDGAHYSSPVVATIDGVRQIVQFANKSVFGVTLAEGKPLWNYTAPANGTANCCTPIVSGNEVFASSAYGTGGGLVKIAAAGTAQQAEEVYFEKKMACHHGGIVKIGDYMYSNGGGALICMEFSTGKIAWQSRSSGKGSLCMADGMLYLLGEGHEVALAEATPEAYREHGKFKVETHGKPAWAHPIVAGGKFYIRDQESLTAYDVKAK</sequence>
<feature type="domain" description="EF-hand" evidence="2">
    <location>
        <begin position="161"/>
        <end position="196"/>
    </location>
</feature>
<evidence type="ECO:0000313" key="3">
    <source>
        <dbReference type="EMBL" id="QDU27139.1"/>
    </source>
</evidence>
<organism evidence="3 4">
    <name type="scientific">Anatilimnocola aggregata</name>
    <dbReference type="NCBI Taxonomy" id="2528021"/>
    <lineage>
        <taxon>Bacteria</taxon>
        <taxon>Pseudomonadati</taxon>
        <taxon>Planctomycetota</taxon>
        <taxon>Planctomycetia</taxon>
        <taxon>Pirellulales</taxon>
        <taxon>Pirellulaceae</taxon>
        <taxon>Anatilimnocola</taxon>
    </lineage>
</organism>
<dbReference type="Pfam" id="PF13202">
    <property type="entry name" value="EF-hand_5"/>
    <property type="match status" value="2"/>
</dbReference>
<dbReference type="SUPFAM" id="SSF47473">
    <property type="entry name" value="EF-hand"/>
    <property type="match status" value="1"/>
</dbReference>
<dbReference type="InterPro" id="IPR002372">
    <property type="entry name" value="PQQ_rpt_dom"/>
</dbReference>
<name>A0A517YA81_9BACT</name>
<dbReference type="Gene3D" id="2.40.10.480">
    <property type="match status" value="1"/>
</dbReference>
<dbReference type="SUPFAM" id="SSF50998">
    <property type="entry name" value="Quinoprotein alcohol dehydrogenase-like"/>
    <property type="match status" value="2"/>
</dbReference>